<reference evidence="4" key="1">
    <citation type="submission" date="2014-10" db="EMBL/GenBank/DDBJ databases">
        <authorList>
            <person name="King R."/>
        </authorList>
    </citation>
    <scope>NUCLEOTIDE SEQUENCE [LARGE SCALE GENOMIC DNA]</scope>
    <source>
        <strain evidence="4">A3/5</strain>
    </source>
</reference>
<evidence type="ECO:0000313" key="4">
    <source>
        <dbReference type="Proteomes" id="UP000245910"/>
    </source>
</evidence>
<dbReference type="PROSITE" id="PS50297">
    <property type="entry name" value="ANK_REP_REGION"/>
    <property type="match status" value="1"/>
</dbReference>
<feature type="domain" description="Heterokaryon incompatibility" evidence="2">
    <location>
        <begin position="482"/>
        <end position="651"/>
    </location>
</feature>
<dbReference type="InterPro" id="IPR036770">
    <property type="entry name" value="Ankyrin_rpt-contain_sf"/>
</dbReference>
<dbReference type="AlphaFoldDB" id="A0A2L2T1L4"/>
<dbReference type="OrthoDB" id="426293at2759"/>
<dbReference type="PANTHER" id="PTHR33112">
    <property type="entry name" value="DOMAIN PROTEIN, PUTATIVE-RELATED"/>
    <property type="match status" value="1"/>
</dbReference>
<organism evidence="3 4">
    <name type="scientific">Fusarium venenatum</name>
    <dbReference type="NCBI Taxonomy" id="56646"/>
    <lineage>
        <taxon>Eukaryota</taxon>
        <taxon>Fungi</taxon>
        <taxon>Dikarya</taxon>
        <taxon>Ascomycota</taxon>
        <taxon>Pezizomycotina</taxon>
        <taxon>Sordariomycetes</taxon>
        <taxon>Hypocreomycetidae</taxon>
        <taxon>Hypocreales</taxon>
        <taxon>Nectriaceae</taxon>
        <taxon>Fusarium</taxon>
    </lineage>
</organism>
<dbReference type="Gene3D" id="1.25.40.20">
    <property type="entry name" value="Ankyrin repeat-containing domain"/>
    <property type="match status" value="1"/>
</dbReference>
<dbReference type="STRING" id="56646.A0A2L2T1L4"/>
<dbReference type="SUPFAM" id="SSF48403">
    <property type="entry name" value="Ankyrin repeat"/>
    <property type="match status" value="1"/>
</dbReference>
<dbReference type="PANTHER" id="PTHR33112:SF16">
    <property type="entry name" value="HETEROKARYON INCOMPATIBILITY DOMAIN-CONTAINING PROTEIN"/>
    <property type="match status" value="1"/>
</dbReference>
<dbReference type="InterPro" id="IPR010730">
    <property type="entry name" value="HET"/>
</dbReference>
<dbReference type="SMART" id="SM00248">
    <property type="entry name" value="ANK"/>
    <property type="match status" value="4"/>
</dbReference>
<keyword evidence="1" id="KW-0040">ANK repeat</keyword>
<name>A0A2L2T1L4_9HYPO</name>
<evidence type="ECO:0000256" key="1">
    <source>
        <dbReference type="PROSITE-ProRule" id="PRU00023"/>
    </source>
</evidence>
<dbReference type="PROSITE" id="PS50088">
    <property type="entry name" value="ANK_REPEAT"/>
    <property type="match status" value="1"/>
</dbReference>
<protein>
    <recommendedName>
        <fullName evidence="2">Heterokaryon incompatibility domain-containing protein</fullName>
    </recommendedName>
</protein>
<dbReference type="Pfam" id="PF13637">
    <property type="entry name" value="Ank_4"/>
    <property type="match status" value="1"/>
</dbReference>
<feature type="repeat" description="ANK" evidence="1">
    <location>
        <begin position="45"/>
        <end position="77"/>
    </location>
</feature>
<proteinExistence type="predicted"/>
<keyword evidence="4" id="KW-1185">Reference proteome</keyword>
<dbReference type="EMBL" id="LN649230">
    <property type="protein sequence ID" value="CEI63299.1"/>
    <property type="molecule type" value="Genomic_DNA"/>
</dbReference>
<sequence>MKDAKAAKTLIALKAALAKGFDPNTVYDCHRTYSLDDRELRRWRPTATCLHWAFEELTLEVADYLLQHGADIDLYNHGQLTVLHEVILDENEEAVAFLLGRGADPERRYPDGISCLCMALVINNVAIFRLLVDAIPDLTTASVGRWTIVDLALLAGDHRALEILLQKDRTLKPSPWNCSELREVPEEWKSPSRAKQLLAICTSKVLIPPSELYEIYTYILLSLTGTHHVESGTIMPMLLIKDFFRALYDAACITMPASRVILCQHCLSFQHLCSKSGDWFQIHESRDELDECAQNCPFCRLVVDAFDNAEDVAKKENGIIVKHRNGDCGGIARMCYFCLTGKSKIENDHIPVQEGTAATPIRFMLRHDDFLGPEPQEKTSLIAEDRQKKLTVKLPIDVIDEACIVDPNTSVGLDISTGSPQSFDIAARWLDQCRGSSDHGDCQNAYPNKRRNLRPELPTRILDLSSFPNIRLVETNGTRSAYCALSYCWGDMAINTTTTRGNASIHMEGIPVESLSVFIQEALVAARTLGYRYIWIDALCIIQDDPDDWDKEASRMKDVYSNAELTLSSLVASGCHEHLFRSRGVRTTRPVPFEIWRPKDKRPSWKEEVVYQYAVYPSFLIGGGGDPNGFSRADSVVSKAPITSRGWVLQEQMLSTRILYFGCNQLLWECLCVATTDLDPSRVMTTRGLGTHIERKYALQGLTDPKLRYDSENRKYQPYGTWQSLLTNYTKRHLTNSSDLIPAFLAISKALESAIGDVFIAGVWKGERLLESLSWNVREAADKHPQEPSWSWAYVGQIIHFDCLVQGYKLALSIPLATMVSFDVQTNYSQSNISGSIKLRGILHQKEFNISSESNGVFFDYQEDTVDKCYALDLVALDKEVTDEYSEDSDGDEVDDILPIIVVRLLLKPVDQTDSSEIPCTFRRIGICRDEGDRDQVLEDVLLPRKNSDAKGVWSGIEWSEGDQIITII</sequence>
<evidence type="ECO:0000313" key="3">
    <source>
        <dbReference type="EMBL" id="CEI63299.1"/>
    </source>
</evidence>
<accession>A0A2L2T1L4</accession>
<dbReference type="Proteomes" id="UP000245910">
    <property type="component" value="Chromosome II"/>
</dbReference>
<evidence type="ECO:0000259" key="2">
    <source>
        <dbReference type="Pfam" id="PF06985"/>
    </source>
</evidence>
<dbReference type="InterPro" id="IPR002110">
    <property type="entry name" value="Ankyrin_rpt"/>
</dbReference>
<dbReference type="Pfam" id="PF06985">
    <property type="entry name" value="HET"/>
    <property type="match status" value="1"/>
</dbReference>